<dbReference type="eggNOG" id="KOG4293">
    <property type="taxonomic scope" value="Eukaryota"/>
</dbReference>
<dbReference type="Proteomes" id="UP000017836">
    <property type="component" value="Unassembled WGS sequence"/>
</dbReference>
<name>U5DIA2_AMBTC</name>
<dbReference type="OMA" id="FIYKDLW"/>
<dbReference type="OrthoDB" id="1857675at2759"/>
<dbReference type="HOGENOM" id="CLU_187969_1_0_1"/>
<dbReference type="PANTHER" id="PTHR34970:SF5">
    <property type="entry name" value="PROTEIN, PUTATIVE-RELATED"/>
    <property type="match status" value="1"/>
</dbReference>
<gene>
    <name evidence="1" type="ORF">AMTR_s00066p00181520</name>
</gene>
<dbReference type="Gramene" id="ERN20308">
    <property type="protein sequence ID" value="ERN20308"/>
    <property type="gene ID" value="AMTR_s00066p00181520"/>
</dbReference>
<dbReference type="KEGG" id="atr:18448718"/>
<evidence type="ECO:0000313" key="2">
    <source>
        <dbReference type="Proteomes" id="UP000017836"/>
    </source>
</evidence>
<proteinExistence type="predicted"/>
<dbReference type="PANTHER" id="PTHR34970">
    <property type="entry name" value="ABC TRANSPORTER A FAMILY PROTEIN"/>
    <property type="match status" value="1"/>
</dbReference>
<dbReference type="EMBL" id="KI392060">
    <property type="protein sequence ID" value="ERN20308.1"/>
    <property type="molecule type" value="Genomic_DNA"/>
</dbReference>
<accession>U5DIA2</accession>
<keyword evidence="2" id="KW-1185">Reference proteome</keyword>
<dbReference type="STRING" id="13333.U5DIA2"/>
<dbReference type="AlphaFoldDB" id="U5DIA2"/>
<protein>
    <submittedName>
        <fullName evidence="1">Uncharacterized protein</fullName>
    </submittedName>
</protein>
<evidence type="ECO:0000313" key="1">
    <source>
        <dbReference type="EMBL" id="ERN20308.1"/>
    </source>
</evidence>
<sequence length="69" mass="7773">MLRTRLLSFSLGFTVAGAAITHFMWKDLWKSYSSLSSMIKERQDALEIRVSKVEAMAGQNSELSMETEG</sequence>
<reference evidence="2" key="1">
    <citation type="journal article" date="2013" name="Science">
        <title>The Amborella genome and the evolution of flowering plants.</title>
        <authorList>
            <consortium name="Amborella Genome Project"/>
        </authorList>
    </citation>
    <scope>NUCLEOTIDE SEQUENCE [LARGE SCALE GENOMIC DNA]</scope>
</reference>
<organism evidence="1 2">
    <name type="scientific">Amborella trichopoda</name>
    <dbReference type="NCBI Taxonomy" id="13333"/>
    <lineage>
        <taxon>Eukaryota</taxon>
        <taxon>Viridiplantae</taxon>
        <taxon>Streptophyta</taxon>
        <taxon>Embryophyta</taxon>
        <taxon>Tracheophyta</taxon>
        <taxon>Spermatophyta</taxon>
        <taxon>Magnoliopsida</taxon>
        <taxon>Amborellales</taxon>
        <taxon>Amborellaceae</taxon>
        <taxon>Amborella</taxon>
    </lineage>
</organism>